<organism evidence="3 4">
    <name type="scientific">Sphingomonas citri</name>
    <dbReference type="NCBI Taxonomy" id="2862499"/>
    <lineage>
        <taxon>Bacteria</taxon>
        <taxon>Pseudomonadati</taxon>
        <taxon>Pseudomonadota</taxon>
        <taxon>Alphaproteobacteria</taxon>
        <taxon>Sphingomonadales</taxon>
        <taxon>Sphingomonadaceae</taxon>
        <taxon>Sphingomonas</taxon>
    </lineage>
</organism>
<accession>A0ABS7BI46</accession>
<keyword evidence="2" id="KW-1133">Transmembrane helix</keyword>
<evidence type="ECO:0000313" key="3">
    <source>
        <dbReference type="EMBL" id="MBW6529175.1"/>
    </source>
</evidence>
<gene>
    <name evidence="3" type="ORF">KZ820_00340</name>
</gene>
<dbReference type="PANTHER" id="PTHR35519:SF2">
    <property type="entry name" value="PH DOMAIN PROTEIN"/>
    <property type="match status" value="1"/>
</dbReference>
<keyword evidence="2" id="KW-0812">Transmembrane</keyword>
<reference evidence="3 4" key="1">
    <citation type="submission" date="2021-07" db="EMBL/GenBank/DDBJ databases">
        <title>Sphingomonas sp.</title>
        <authorList>
            <person name="Feng G."/>
            <person name="Li J."/>
            <person name="Pan M."/>
        </authorList>
    </citation>
    <scope>NUCLEOTIDE SEQUENCE [LARGE SCALE GENOMIC DNA]</scope>
    <source>
        <strain evidence="3 4">RRHST34</strain>
    </source>
</reference>
<dbReference type="Pfam" id="PF13430">
    <property type="entry name" value="DUF4112"/>
    <property type="match status" value="1"/>
</dbReference>
<comment type="caution">
    <text evidence="3">The sequence shown here is derived from an EMBL/GenBank/DDBJ whole genome shotgun (WGS) entry which is preliminary data.</text>
</comment>
<proteinExistence type="predicted"/>
<evidence type="ECO:0000256" key="1">
    <source>
        <dbReference type="SAM" id="MobiDB-lite"/>
    </source>
</evidence>
<dbReference type="RefSeq" id="WP_219746766.1">
    <property type="nucleotide sequence ID" value="NZ_JAHXZN010000001.1"/>
</dbReference>
<keyword evidence="2" id="KW-0472">Membrane</keyword>
<dbReference type="InterPro" id="IPR025187">
    <property type="entry name" value="DUF4112"/>
</dbReference>
<dbReference type="PANTHER" id="PTHR35519">
    <property type="entry name" value="MEMBRANE PROTEINS"/>
    <property type="match status" value="1"/>
</dbReference>
<feature type="transmembrane region" description="Helical" evidence="2">
    <location>
        <begin position="53"/>
        <end position="74"/>
    </location>
</feature>
<protein>
    <submittedName>
        <fullName evidence="3">DUF4112 domain-containing protein</fullName>
    </submittedName>
</protein>
<dbReference type="EMBL" id="JAHXZN010000001">
    <property type="protein sequence ID" value="MBW6529175.1"/>
    <property type="molecule type" value="Genomic_DNA"/>
</dbReference>
<feature type="transmembrane region" description="Helical" evidence="2">
    <location>
        <begin position="94"/>
        <end position="114"/>
    </location>
</feature>
<evidence type="ECO:0000313" key="4">
    <source>
        <dbReference type="Proteomes" id="UP000759103"/>
    </source>
</evidence>
<feature type="region of interest" description="Disordered" evidence="1">
    <location>
        <begin position="1"/>
        <end position="21"/>
    </location>
</feature>
<name>A0ABS7BI46_9SPHN</name>
<sequence>MNARPTPLAAPLLDSLPTGSDPASVRRRVEAMEQLLEGLFVIPGINRRVGLDAIIGLVPVVGDLITAAMGMWIVWEARNLGMSRAALMGMTARIGFDTLLGAVPLIGDAADLMYRSNTRNVKRIKRYLDKHHPATVTVTR</sequence>
<evidence type="ECO:0000256" key="2">
    <source>
        <dbReference type="SAM" id="Phobius"/>
    </source>
</evidence>
<dbReference type="Proteomes" id="UP000759103">
    <property type="component" value="Unassembled WGS sequence"/>
</dbReference>
<keyword evidence="4" id="KW-1185">Reference proteome</keyword>